<dbReference type="InterPro" id="IPR016024">
    <property type="entry name" value="ARM-type_fold"/>
</dbReference>
<dbReference type="EMBL" id="JARKIB010000330">
    <property type="protein sequence ID" value="KAJ7714144.1"/>
    <property type="molecule type" value="Genomic_DNA"/>
</dbReference>
<gene>
    <name evidence="1" type="ORF">B0H16DRAFT_1899215</name>
</gene>
<dbReference type="InterPro" id="IPR000225">
    <property type="entry name" value="Armadillo"/>
</dbReference>
<name>A0AAD7H7Y8_9AGAR</name>
<dbReference type="Pfam" id="PF00514">
    <property type="entry name" value="Arm"/>
    <property type="match status" value="1"/>
</dbReference>
<organism evidence="1 2">
    <name type="scientific">Mycena metata</name>
    <dbReference type="NCBI Taxonomy" id="1033252"/>
    <lineage>
        <taxon>Eukaryota</taxon>
        <taxon>Fungi</taxon>
        <taxon>Dikarya</taxon>
        <taxon>Basidiomycota</taxon>
        <taxon>Agaricomycotina</taxon>
        <taxon>Agaricomycetes</taxon>
        <taxon>Agaricomycetidae</taxon>
        <taxon>Agaricales</taxon>
        <taxon>Marasmiineae</taxon>
        <taxon>Mycenaceae</taxon>
        <taxon>Mycena</taxon>
    </lineage>
</organism>
<protein>
    <submittedName>
        <fullName evidence="1">Armadillo-type protein</fullName>
    </submittedName>
</protein>
<dbReference type="Gene3D" id="1.25.10.10">
    <property type="entry name" value="Leucine-rich Repeat Variant"/>
    <property type="match status" value="1"/>
</dbReference>
<reference evidence="1" key="1">
    <citation type="submission" date="2023-03" db="EMBL/GenBank/DDBJ databases">
        <title>Massive genome expansion in bonnet fungi (Mycena s.s.) driven by repeated elements and novel gene families across ecological guilds.</title>
        <authorList>
            <consortium name="Lawrence Berkeley National Laboratory"/>
            <person name="Harder C.B."/>
            <person name="Miyauchi S."/>
            <person name="Viragh M."/>
            <person name="Kuo A."/>
            <person name="Thoen E."/>
            <person name="Andreopoulos B."/>
            <person name="Lu D."/>
            <person name="Skrede I."/>
            <person name="Drula E."/>
            <person name="Henrissat B."/>
            <person name="Morin E."/>
            <person name="Kohler A."/>
            <person name="Barry K."/>
            <person name="LaButti K."/>
            <person name="Morin E."/>
            <person name="Salamov A."/>
            <person name="Lipzen A."/>
            <person name="Mereny Z."/>
            <person name="Hegedus B."/>
            <person name="Baldrian P."/>
            <person name="Stursova M."/>
            <person name="Weitz H."/>
            <person name="Taylor A."/>
            <person name="Grigoriev I.V."/>
            <person name="Nagy L.G."/>
            <person name="Martin F."/>
            <person name="Kauserud H."/>
        </authorList>
    </citation>
    <scope>NUCLEOTIDE SEQUENCE</scope>
    <source>
        <strain evidence="1">CBHHK182m</strain>
    </source>
</reference>
<dbReference type="SMART" id="SM00185">
    <property type="entry name" value="ARM"/>
    <property type="match status" value="1"/>
</dbReference>
<dbReference type="SUPFAM" id="SSF48371">
    <property type="entry name" value="ARM repeat"/>
    <property type="match status" value="1"/>
</dbReference>
<dbReference type="AlphaFoldDB" id="A0AAD7H7Y8"/>
<proteinExistence type="predicted"/>
<keyword evidence="2" id="KW-1185">Reference proteome</keyword>
<comment type="caution">
    <text evidence="1">The sequence shown here is derived from an EMBL/GenBank/DDBJ whole genome shotgun (WGS) entry which is preliminary data.</text>
</comment>
<dbReference type="InterPro" id="IPR011989">
    <property type="entry name" value="ARM-like"/>
</dbReference>
<evidence type="ECO:0000313" key="1">
    <source>
        <dbReference type="EMBL" id="KAJ7714144.1"/>
    </source>
</evidence>
<sequence length="227" mass="25991">MFPWPKTVVLRWLGRRTLRSKRDAQIVLDSNVFAGVSELLLCSNSSVVTASCEILEKLVDHEDLRTAIRGVGLHLQLVPLLRYRYHSVQRSAVYALHCFDMVEVLLSHLSNLDNISPDLQWYILDILNLRAQKDEQHARLIVDCGAFPACVSTLLRSPDPKILRSTCKVLWNIARYEVLIETVHELGLNTQLIELSTHSDEHVRMTVGNLLNRFEKRVTTGEHARDF</sequence>
<dbReference type="Proteomes" id="UP001215598">
    <property type="component" value="Unassembled WGS sequence"/>
</dbReference>
<accession>A0AAD7H7Y8</accession>
<evidence type="ECO:0000313" key="2">
    <source>
        <dbReference type="Proteomes" id="UP001215598"/>
    </source>
</evidence>